<feature type="transmembrane region" description="Helical" evidence="8">
    <location>
        <begin position="268"/>
        <end position="288"/>
    </location>
</feature>
<evidence type="ECO:0000256" key="1">
    <source>
        <dbReference type="ARBA" id="ARBA00004651"/>
    </source>
</evidence>
<dbReference type="InterPro" id="IPR050297">
    <property type="entry name" value="LipidA_mod_glycosyltrf_83"/>
</dbReference>
<evidence type="ECO:0000256" key="4">
    <source>
        <dbReference type="ARBA" id="ARBA00022679"/>
    </source>
</evidence>
<name>A0ABU3EGK1_9RHOB</name>
<reference evidence="11" key="1">
    <citation type="submission" date="2023-07" db="EMBL/GenBank/DDBJ databases">
        <title>Characterization of two Paracoccaceae strains isolated from Phycosphere and proposal of Xinfangfangia lacusdiani sp. nov.</title>
        <authorList>
            <person name="Deng Y."/>
            <person name="Zhang Y.Q."/>
        </authorList>
    </citation>
    <scope>NUCLEOTIDE SEQUENCE [LARGE SCALE GENOMIC DNA]</scope>
    <source>
        <strain evidence="11">CPCC 101403</strain>
    </source>
</reference>
<organism evidence="10 11">
    <name type="scientific">Paracoccus broussonetiae</name>
    <dbReference type="NCBI Taxonomy" id="3075834"/>
    <lineage>
        <taxon>Bacteria</taxon>
        <taxon>Pseudomonadati</taxon>
        <taxon>Pseudomonadota</taxon>
        <taxon>Alphaproteobacteria</taxon>
        <taxon>Rhodobacterales</taxon>
        <taxon>Paracoccaceae</taxon>
        <taxon>Paracoccus</taxon>
    </lineage>
</organism>
<feature type="transmembrane region" description="Helical" evidence="8">
    <location>
        <begin position="346"/>
        <end position="369"/>
    </location>
</feature>
<feature type="transmembrane region" description="Helical" evidence="8">
    <location>
        <begin position="128"/>
        <end position="150"/>
    </location>
</feature>
<evidence type="ECO:0000256" key="2">
    <source>
        <dbReference type="ARBA" id="ARBA00022475"/>
    </source>
</evidence>
<feature type="transmembrane region" description="Helical" evidence="8">
    <location>
        <begin position="220"/>
        <end position="239"/>
    </location>
</feature>
<dbReference type="GO" id="GO:0016757">
    <property type="term" value="F:glycosyltransferase activity"/>
    <property type="evidence" value="ECO:0007669"/>
    <property type="project" value="UniProtKB-KW"/>
</dbReference>
<evidence type="ECO:0000256" key="5">
    <source>
        <dbReference type="ARBA" id="ARBA00022692"/>
    </source>
</evidence>
<dbReference type="InterPro" id="IPR038731">
    <property type="entry name" value="RgtA/B/C-like"/>
</dbReference>
<evidence type="ECO:0000256" key="7">
    <source>
        <dbReference type="ARBA" id="ARBA00023136"/>
    </source>
</evidence>
<feature type="transmembrane region" description="Helical" evidence="8">
    <location>
        <begin position="35"/>
        <end position="54"/>
    </location>
</feature>
<evidence type="ECO:0000256" key="6">
    <source>
        <dbReference type="ARBA" id="ARBA00022989"/>
    </source>
</evidence>
<dbReference type="PANTHER" id="PTHR33908">
    <property type="entry name" value="MANNOSYLTRANSFERASE YKCB-RELATED"/>
    <property type="match status" value="1"/>
</dbReference>
<keyword evidence="3 10" id="KW-0328">Glycosyltransferase</keyword>
<feature type="transmembrane region" description="Helical" evidence="8">
    <location>
        <begin position="100"/>
        <end position="122"/>
    </location>
</feature>
<sequence length="498" mass="52537">MRRLDHESGSVAVAGSRPTLRGLGRFLATDRDRTGMALAGIALITFWRIVALYFNRTELWVDEAQYWLWGQSFSFGAYSKPPLIGWLIGAMTGLFGNSTFAVRLAAPLIHGLAACTVLALTARVASPRAAALAGLGYATMPAVTLGSMLISTDTPQMLALALALLVQHRLARAPGVSGAILLGLAVGLGLLAKQAMAFAVLGMGLAGWISADWRIARRDLILAAAVTLAVVAPNLWWIASHGFVTFHHLAESGSSQGFGLHISGTLRFWAEQFAVMGPVAFAALLLSLRNPPQAMHGPLAVAVVILGIVTLQALGSHALANWAVSFTVAGSIVAAVWLADRPRLAAISIGFGLLVALLLPLLAIFGTGWRGPGGSLLLSRYMGHAEISARAIDYAHQHDTAVITAHDRGLLADLSWQARGTRLRIEAAPHTGGPRHHWDLAFPFNPKELGLVAVLLRGEPPACATTSESWTAGPGFAEGRKLTLAMASAACLMDASHE</sequence>
<evidence type="ECO:0000256" key="3">
    <source>
        <dbReference type="ARBA" id="ARBA00022676"/>
    </source>
</evidence>
<feature type="transmembrane region" description="Helical" evidence="8">
    <location>
        <begin position="66"/>
        <end position="88"/>
    </location>
</feature>
<keyword evidence="2" id="KW-1003">Cell membrane</keyword>
<keyword evidence="6 8" id="KW-1133">Transmembrane helix</keyword>
<protein>
    <submittedName>
        <fullName evidence="10">Glycosyltransferase family 39 protein</fullName>
        <ecNumber evidence="10">2.4.-.-</ecNumber>
    </submittedName>
</protein>
<dbReference type="Pfam" id="PF13231">
    <property type="entry name" value="PMT_2"/>
    <property type="match status" value="1"/>
</dbReference>
<dbReference type="EMBL" id="JAVRQI010000012">
    <property type="protein sequence ID" value="MDT1063377.1"/>
    <property type="molecule type" value="Genomic_DNA"/>
</dbReference>
<feature type="transmembrane region" description="Helical" evidence="8">
    <location>
        <begin position="295"/>
        <end position="314"/>
    </location>
</feature>
<accession>A0ABU3EGK1</accession>
<feature type="domain" description="Glycosyltransferase RgtA/B/C/D-like" evidence="9">
    <location>
        <begin position="79"/>
        <end position="237"/>
    </location>
</feature>
<keyword evidence="7 8" id="KW-0472">Membrane</keyword>
<evidence type="ECO:0000313" key="10">
    <source>
        <dbReference type="EMBL" id="MDT1063377.1"/>
    </source>
</evidence>
<evidence type="ECO:0000259" key="9">
    <source>
        <dbReference type="Pfam" id="PF13231"/>
    </source>
</evidence>
<dbReference type="EC" id="2.4.-.-" evidence="10"/>
<feature type="transmembrane region" description="Helical" evidence="8">
    <location>
        <begin position="320"/>
        <end position="339"/>
    </location>
</feature>
<dbReference type="RefSeq" id="WP_311760466.1">
    <property type="nucleotide sequence ID" value="NZ_JAVRQI010000012.1"/>
</dbReference>
<keyword evidence="4 10" id="KW-0808">Transferase</keyword>
<gene>
    <name evidence="10" type="ORF">RM190_15995</name>
</gene>
<evidence type="ECO:0000313" key="11">
    <source>
        <dbReference type="Proteomes" id="UP001251085"/>
    </source>
</evidence>
<keyword evidence="5 8" id="KW-0812">Transmembrane</keyword>
<comment type="subcellular location">
    <subcellularLocation>
        <location evidence="1">Cell membrane</location>
        <topology evidence="1">Multi-pass membrane protein</topology>
    </subcellularLocation>
</comment>
<dbReference type="PANTHER" id="PTHR33908:SF11">
    <property type="entry name" value="MEMBRANE PROTEIN"/>
    <property type="match status" value="1"/>
</dbReference>
<proteinExistence type="predicted"/>
<comment type="caution">
    <text evidence="10">The sequence shown here is derived from an EMBL/GenBank/DDBJ whole genome shotgun (WGS) entry which is preliminary data.</text>
</comment>
<feature type="transmembrane region" description="Helical" evidence="8">
    <location>
        <begin position="170"/>
        <end position="190"/>
    </location>
</feature>
<evidence type="ECO:0000256" key="8">
    <source>
        <dbReference type="SAM" id="Phobius"/>
    </source>
</evidence>
<keyword evidence="11" id="KW-1185">Reference proteome</keyword>
<dbReference type="Proteomes" id="UP001251085">
    <property type="component" value="Unassembled WGS sequence"/>
</dbReference>